<protein>
    <submittedName>
        <fullName evidence="1">Uncharacterized protein</fullName>
    </submittedName>
</protein>
<proteinExistence type="predicted"/>
<comment type="caution">
    <text evidence="1">The sequence shown here is derived from an EMBL/GenBank/DDBJ whole genome shotgun (WGS) entry which is preliminary data.</text>
</comment>
<evidence type="ECO:0000313" key="2">
    <source>
        <dbReference type="Proteomes" id="UP000182798"/>
    </source>
</evidence>
<accession>A0A1J5U6V6</accession>
<dbReference type="Proteomes" id="UP000182798">
    <property type="component" value="Unassembled WGS sequence"/>
</dbReference>
<dbReference type="EMBL" id="MIQH01000839">
    <property type="protein sequence ID" value="OIR24129.1"/>
    <property type="molecule type" value="Genomic_DNA"/>
</dbReference>
<sequence length="67" mass="7531">MQKSTHTLNRNFKIHQGKNLFTHLISPYTAPKSATCGVLLMGDFIKKTESRICILIATIIMSHFLGI</sequence>
<organism evidence="1 2">
    <name type="scientific">Bathymodiolus thermophilus thioautotrophic gill symbiont</name>
    <dbReference type="NCBI Taxonomy" id="2360"/>
    <lineage>
        <taxon>Bacteria</taxon>
        <taxon>Pseudomonadati</taxon>
        <taxon>Pseudomonadota</taxon>
        <taxon>Gammaproteobacteria</taxon>
        <taxon>sulfur-oxidizing symbionts</taxon>
    </lineage>
</organism>
<dbReference type="AlphaFoldDB" id="A0A1J5U6V6"/>
<dbReference type="SUPFAM" id="SSF53732">
    <property type="entry name" value="Aconitase iron-sulfur domain"/>
    <property type="match status" value="1"/>
</dbReference>
<gene>
    <name evidence="1" type="ORF">BGC33_14325</name>
</gene>
<evidence type="ECO:0000313" key="1">
    <source>
        <dbReference type="EMBL" id="OIR24129.1"/>
    </source>
</evidence>
<name>A0A1J5U6V6_9GAMM</name>
<reference evidence="2" key="1">
    <citation type="submission" date="2016-09" db="EMBL/GenBank/DDBJ databases">
        <title>Genome Sequence of Bathymodiolus thermophilus sulfur-oxidizing gill endosymbiont.</title>
        <authorList>
            <person name="Ponnudurai R."/>
            <person name="Kleiner M."/>
            <person name="Sayavedra L."/>
            <person name="Thuermer A."/>
            <person name="Felbeck H."/>
            <person name="Schlueter R."/>
            <person name="Schweder T."/>
            <person name="Markert S."/>
        </authorList>
    </citation>
    <scope>NUCLEOTIDE SEQUENCE [LARGE SCALE GENOMIC DNA]</scope>
    <source>
        <strain evidence="2">BAT/CrabSpa'14</strain>
    </source>
</reference>
<dbReference type="InterPro" id="IPR036008">
    <property type="entry name" value="Aconitase_4Fe-4S_dom"/>
</dbReference>